<evidence type="ECO:0000313" key="1">
    <source>
        <dbReference type="EMBL" id="ALO67827.1"/>
    </source>
</evidence>
<dbReference type="SUPFAM" id="SSF158997">
    <property type="entry name" value="Trm112p-like"/>
    <property type="match status" value="1"/>
</dbReference>
<dbReference type="EMBL" id="CP013200">
    <property type="protein sequence ID" value="ALO67827.1"/>
    <property type="molecule type" value="Genomic_DNA"/>
</dbReference>
<dbReference type="OrthoDB" id="9812205at2"/>
<name>A0A0S2M244_9MICC</name>
<reference evidence="2" key="1">
    <citation type="submission" date="2015-11" db="EMBL/GenBank/DDBJ databases">
        <authorList>
            <person name="Kumar R."/>
            <person name="Singh D."/>
            <person name="Swarnkar M.K."/>
            <person name="Singh A.K."/>
            <person name="Kumar S."/>
        </authorList>
    </citation>
    <scope>NUCLEOTIDE SEQUENCE [LARGE SCALE GENOMIC DNA]</scope>
    <source>
        <strain evidence="2">ERGS4:06</strain>
    </source>
</reference>
<dbReference type="AlphaFoldDB" id="A0A0S2M244"/>
<gene>
    <name evidence="1" type="ORF">AS189_16735</name>
</gene>
<evidence type="ECO:0000313" key="2">
    <source>
        <dbReference type="Proteomes" id="UP000059574"/>
    </source>
</evidence>
<proteinExistence type="predicted"/>
<accession>A0A0S2M244</accession>
<dbReference type="Proteomes" id="UP000059574">
    <property type="component" value="Chromosome"/>
</dbReference>
<reference evidence="1 2" key="2">
    <citation type="journal article" date="2016" name="J. Biotechnol.">
        <title>Complete genome sequence of Arthrobacter alpinus ERGS4:06, a yellow pigmented bacterium tolerant to cold and radiations isolated from Sikkim Himalaya.</title>
        <authorList>
            <person name="Kumar R."/>
            <person name="Singh D."/>
            <person name="Swarnkar M.K."/>
            <person name="Singh A.K."/>
            <person name="Kumar S."/>
        </authorList>
    </citation>
    <scope>NUCLEOTIDE SEQUENCE [LARGE SCALE GENOMIC DNA]</scope>
    <source>
        <strain evidence="1 2">ERGS4:06</strain>
    </source>
</reference>
<protein>
    <submittedName>
        <fullName evidence="1">Uncharacterized protein</fullName>
    </submittedName>
</protein>
<dbReference type="Gene3D" id="2.20.25.10">
    <property type="match status" value="1"/>
</dbReference>
<sequence>MAKINEALLAILRCPVTGSPLAQHGEELISTVNGEDGVALHYRIDEGIALLLRPEQITA</sequence>
<dbReference type="RefSeq" id="WP_062291442.1">
    <property type="nucleotide sequence ID" value="NZ_CP013200.1"/>
</dbReference>
<organism evidence="1 2">
    <name type="scientific">Arthrobacter alpinus</name>
    <dbReference type="NCBI Taxonomy" id="656366"/>
    <lineage>
        <taxon>Bacteria</taxon>
        <taxon>Bacillati</taxon>
        <taxon>Actinomycetota</taxon>
        <taxon>Actinomycetes</taxon>
        <taxon>Micrococcales</taxon>
        <taxon>Micrococcaceae</taxon>
        <taxon>Arthrobacter</taxon>
    </lineage>
</organism>